<dbReference type="InterPro" id="IPR016039">
    <property type="entry name" value="Thiolase-like"/>
</dbReference>
<dbReference type="NCBIfam" id="NF005589">
    <property type="entry name" value="PRK07314.1"/>
    <property type="match status" value="1"/>
</dbReference>
<dbReference type="SMART" id="SM00825">
    <property type="entry name" value="PKS_KS"/>
    <property type="match status" value="1"/>
</dbReference>
<comment type="similarity">
    <text evidence="1">Belongs to the thiolase-like superfamily. Beta-ketoacyl-ACP synthases family.</text>
</comment>
<dbReference type="SUPFAM" id="SSF53901">
    <property type="entry name" value="Thiolase-like"/>
    <property type="match status" value="2"/>
</dbReference>
<evidence type="ECO:0000259" key="8">
    <source>
        <dbReference type="PROSITE" id="PS52004"/>
    </source>
</evidence>
<evidence type="ECO:0000256" key="7">
    <source>
        <dbReference type="ARBA" id="ARBA00023315"/>
    </source>
</evidence>
<dbReference type="FunFam" id="3.40.47.10:FF:000018">
    <property type="entry name" value="3-oxoacyl-[acyl-carrier-protein] synthase 2"/>
    <property type="match status" value="1"/>
</dbReference>
<dbReference type="InterPro" id="IPR014031">
    <property type="entry name" value="Ketoacyl_synth_C"/>
</dbReference>
<evidence type="ECO:0000313" key="9">
    <source>
        <dbReference type="EMBL" id="VAX27824.1"/>
    </source>
</evidence>
<feature type="domain" description="Ketosynthase family 3 (KS3)" evidence="8">
    <location>
        <begin position="4"/>
        <end position="322"/>
    </location>
</feature>
<dbReference type="GO" id="GO:0006633">
    <property type="term" value="P:fatty acid biosynthetic process"/>
    <property type="evidence" value="ECO:0007669"/>
    <property type="project" value="UniProtKB-KW"/>
</dbReference>
<proteinExistence type="inferred from homology"/>
<keyword evidence="7 9" id="KW-0012">Acyltransferase</keyword>
<keyword evidence="4" id="KW-0276">Fatty acid metabolism</keyword>
<keyword evidence="6" id="KW-0275">Fatty acid biosynthesis</keyword>
<keyword evidence="3 9" id="KW-0808">Transferase</keyword>
<name>A0A3B1CVF3_9ZZZZ</name>
<evidence type="ECO:0000256" key="6">
    <source>
        <dbReference type="ARBA" id="ARBA00023160"/>
    </source>
</evidence>
<protein>
    <submittedName>
        <fullName evidence="9">3-oxoacyl-[acyl-carrier-protein] synthase, KASII</fullName>
        <ecNumber evidence="9">2.3.1.179</ecNumber>
    </submittedName>
</protein>
<dbReference type="NCBIfam" id="TIGR03150">
    <property type="entry name" value="fabF"/>
    <property type="match status" value="1"/>
</dbReference>
<sequence length="322" mass="34859">MSRSRRVVITGLGALTPIGNNVDETWKNMLAGKSGANPITKFDATEFATKFACEVKDFDVEKYLNRKEVKRMDLFTQYAVATATMAMEDSNIDLDSVDRERFGVIYGSGIGGIQTLEDQITNFVHGGPRKISPFFVPMMISDIAAGHISIRFNLKGPNYATTSACATSSHAIADAFFIVQRGSADLIVSGGAEASVTRMAVGGFNSARALSTWNDRYLEASRPFDKDRNGFVIGEGSATLILEELEHAKKRGAKIYAEIIGAGLTGDAYHVTAPAPEGEGAFRSMREALRDGDIKPEDVDYINAHGTSTPLNDLNESKAIKK</sequence>
<dbReference type="AlphaFoldDB" id="A0A3B1CVF3"/>
<evidence type="ECO:0000256" key="3">
    <source>
        <dbReference type="ARBA" id="ARBA00022679"/>
    </source>
</evidence>
<evidence type="ECO:0000256" key="5">
    <source>
        <dbReference type="ARBA" id="ARBA00023098"/>
    </source>
</evidence>
<dbReference type="PROSITE" id="PS52004">
    <property type="entry name" value="KS3_2"/>
    <property type="match status" value="1"/>
</dbReference>
<dbReference type="CDD" id="cd00834">
    <property type="entry name" value="KAS_I_II"/>
    <property type="match status" value="1"/>
</dbReference>
<dbReference type="Pfam" id="PF00109">
    <property type="entry name" value="ketoacyl-synt"/>
    <property type="match status" value="1"/>
</dbReference>
<dbReference type="EMBL" id="UOGD01000395">
    <property type="protein sequence ID" value="VAX27824.1"/>
    <property type="molecule type" value="Genomic_DNA"/>
</dbReference>
<dbReference type="PANTHER" id="PTHR11712:SF336">
    <property type="entry name" value="3-OXOACYL-[ACYL-CARRIER-PROTEIN] SYNTHASE, MITOCHONDRIAL"/>
    <property type="match status" value="1"/>
</dbReference>
<dbReference type="Gene3D" id="3.40.47.10">
    <property type="match status" value="2"/>
</dbReference>
<dbReference type="InterPro" id="IPR017568">
    <property type="entry name" value="3-oxoacyl-ACP_synth-2"/>
</dbReference>
<reference evidence="9" key="1">
    <citation type="submission" date="2018-06" db="EMBL/GenBank/DDBJ databases">
        <authorList>
            <person name="Zhirakovskaya E."/>
        </authorList>
    </citation>
    <scope>NUCLEOTIDE SEQUENCE</scope>
</reference>
<evidence type="ECO:0000256" key="2">
    <source>
        <dbReference type="ARBA" id="ARBA00022516"/>
    </source>
</evidence>
<dbReference type="PANTHER" id="PTHR11712">
    <property type="entry name" value="POLYKETIDE SYNTHASE-RELATED"/>
    <property type="match status" value="1"/>
</dbReference>
<evidence type="ECO:0000256" key="4">
    <source>
        <dbReference type="ARBA" id="ARBA00022832"/>
    </source>
</evidence>
<dbReference type="InterPro" id="IPR018201">
    <property type="entry name" value="Ketoacyl_synth_AS"/>
</dbReference>
<dbReference type="Pfam" id="PF02801">
    <property type="entry name" value="Ketoacyl-synt_C"/>
    <property type="match status" value="1"/>
</dbReference>
<keyword evidence="5" id="KW-0443">Lipid metabolism</keyword>
<keyword evidence="2" id="KW-0444">Lipid biosynthesis</keyword>
<accession>A0A3B1CVF3</accession>
<evidence type="ECO:0000256" key="1">
    <source>
        <dbReference type="ARBA" id="ARBA00008467"/>
    </source>
</evidence>
<organism evidence="9">
    <name type="scientific">hydrothermal vent metagenome</name>
    <dbReference type="NCBI Taxonomy" id="652676"/>
    <lineage>
        <taxon>unclassified sequences</taxon>
        <taxon>metagenomes</taxon>
        <taxon>ecological metagenomes</taxon>
    </lineage>
</organism>
<dbReference type="GO" id="GO:0004315">
    <property type="term" value="F:3-oxoacyl-[acyl-carrier-protein] synthase activity"/>
    <property type="evidence" value="ECO:0007669"/>
    <property type="project" value="UniProtKB-EC"/>
</dbReference>
<dbReference type="PROSITE" id="PS00606">
    <property type="entry name" value="KS3_1"/>
    <property type="match status" value="1"/>
</dbReference>
<feature type="non-terminal residue" evidence="9">
    <location>
        <position position="322"/>
    </location>
</feature>
<gene>
    <name evidence="9" type="ORF">MNBD_IGNAVI01-2587</name>
</gene>
<dbReference type="GO" id="GO:0005829">
    <property type="term" value="C:cytosol"/>
    <property type="evidence" value="ECO:0007669"/>
    <property type="project" value="TreeGrafter"/>
</dbReference>
<dbReference type="InterPro" id="IPR020841">
    <property type="entry name" value="PKS_Beta-ketoAc_synthase_dom"/>
</dbReference>
<dbReference type="InterPro" id="IPR000794">
    <property type="entry name" value="Beta-ketoacyl_synthase"/>
</dbReference>
<dbReference type="EC" id="2.3.1.179" evidence="9"/>
<dbReference type="InterPro" id="IPR014030">
    <property type="entry name" value="Ketoacyl_synth_N"/>
</dbReference>